<gene>
    <name evidence="1" type="ORF">Y1Q_0021125</name>
</gene>
<comment type="caution">
    <text evidence="1">The sequence shown here is derived from an EMBL/GenBank/DDBJ whole genome shotgun (WGS) entry which is preliminary data.</text>
</comment>
<accession>A0A151NS98</accession>
<evidence type="ECO:0000313" key="1">
    <source>
        <dbReference type="EMBL" id="KYO39489.1"/>
    </source>
</evidence>
<reference evidence="1 2" key="1">
    <citation type="journal article" date="2012" name="Genome Biol.">
        <title>Sequencing three crocodilian genomes to illuminate the evolution of archosaurs and amniotes.</title>
        <authorList>
            <person name="St John J.A."/>
            <person name="Braun E.L."/>
            <person name="Isberg S.R."/>
            <person name="Miles L.G."/>
            <person name="Chong A.Y."/>
            <person name="Gongora J."/>
            <person name="Dalzell P."/>
            <person name="Moran C."/>
            <person name="Bed'hom B."/>
            <person name="Abzhanov A."/>
            <person name="Burgess S.C."/>
            <person name="Cooksey A.M."/>
            <person name="Castoe T.A."/>
            <person name="Crawford N.G."/>
            <person name="Densmore L.D."/>
            <person name="Drew J.C."/>
            <person name="Edwards S.V."/>
            <person name="Faircloth B.C."/>
            <person name="Fujita M.K."/>
            <person name="Greenwold M.J."/>
            <person name="Hoffmann F.G."/>
            <person name="Howard J.M."/>
            <person name="Iguchi T."/>
            <person name="Janes D.E."/>
            <person name="Khan S.Y."/>
            <person name="Kohno S."/>
            <person name="de Koning A.J."/>
            <person name="Lance S.L."/>
            <person name="McCarthy F.M."/>
            <person name="McCormack J.E."/>
            <person name="Merchant M.E."/>
            <person name="Peterson D.G."/>
            <person name="Pollock D.D."/>
            <person name="Pourmand N."/>
            <person name="Raney B.J."/>
            <person name="Roessler K.A."/>
            <person name="Sanford J.R."/>
            <person name="Sawyer R.H."/>
            <person name="Schmidt C.J."/>
            <person name="Triplett E.W."/>
            <person name="Tuberville T.D."/>
            <person name="Venegas-Anaya M."/>
            <person name="Howard J.T."/>
            <person name="Jarvis E.D."/>
            <person name="Guillette L.J.Jr."/>
            <person name="Glenn T.C."/>
            <person name="Green R.E."/>
            <person name="Ray D.A."/>
        </authorList>
    </citation>
    <scope>NUCLEOTIDE SEQUENCE [LARGE SCALE GENOMIC DNA]</scope>
    <source>
        <strain evidence="1">KSC_2009_1</strain>
    </source>
</reference>
<dbReference type="AlphaFoldDB" id="A0A151NS98"/>
<sequence>MREEHWCIGSSVSPYTLPRLLHPGEVTPASLYLSTEDNIQLVDVSLSVILLSHERQLHATRNLSSSSGHCDEEVRLSMRMDNGRGILIMMIHIVRATGKRRSWVKRTHSCAACCSHCRISLLLLLTLLCWLS</sequence>
<organism evidence="1 2">
    <name type="scientific">Alligator mississippiensis</name>
    <name type="common">American alligator</name>
    <dbReference type="NCBI Taxonomy" id="8496"/>
    <lineage>
        <taxon>Eukaryota</taxon>
        <taxon>Metazoa</taxon>
        <taxon>Chordata</taxon>
        <taxon>Craniata</taxon>
        <taxon>Vertebrata</taxon>
        <taxon>Euteleostomi</taxon>
        <taxon>Archelosauria</taxon>
        <taxon>Archosauria</taxon>
        <taxon>Crocodylia</taxon>
        <taxon>Alligatoridae</taxon>
        <taxon>Alligatorinae</taxon>
        <taxon>Alligator</taxon>
    </lineage>
</organism>
<keyword evidence="2" id="KW-1185">Reference proteome</keyword>
<protein>
    <submittedName>
        <fullName evidence="1">Uncharacterized protein</fullName>
    </submittedName>
</protein>
<dbReference type="Proteomes" id="UP000050525">
    <property type="component" value="Unassembled WGS sequence"/>
</dbReference>
<dbReference type="EMBL" id="AKHW03002195">
    <property type="protein sequence ID" value="KYO39489.1"/>
    <property type="molecule type" value="Genomic_DNA"/>
</dbReference>
<evidence type="ECO:0000313" key="2">
    <source>
        <dbReference type="Proteomes" id="UP000050525"/>
    </source>
</evidence>
<name>A0A151NS98_ALLMI</name>
<proteinExistence type="predicted"/>